<dbReference type="PANTHER" id="PTHR39290:SF6">
    <property type="entry name" value="S-ADENOSYL-L-METHIONINE-DEPENDENT METHYLTRANSFERASES SUPERFAMILY PROTEIN"/>
    <property type="match status" value="1"/>
</dbReference>
<dbReference type="EMBL" id="OW240912">
    <property type="protein sequence ID" value="CAH2220116.1"/>
    <property type="molecule type" value="Genomic_DNA"/>
</dbReference>
<evidence type="ECO:0000313" key="1">
    <source>
        <dbReference type="EMBL" id="CAH2220116.1"/>
    </source>
</evidence>
<dbReference type="AlphaFoldDB" id="A0AAD1QZL8"/>
<name>A0AAD1QZL8_PELCU</name>
<keyword evidence="2" id="KW-1185">Reference proteome</keyword>
<sequence length="263" mass="30278">MPTSKMAALAPSGLQWDTLEQRKHQGENLYYQIYVWKLQQLPADVHRFCDPELPAPRRKELLHMLRSLEEDSSCQRLQILFSFSVPSPQVLELLCSLRLPLVSAGAGTGYWEYLLQRLGLDVVSFDQNSIFPSEMRYTEVMTGGPELLEHFPDRALFLAWPDADESSRFSLDCLSYFRGQTLFHVGELLGETMSSNPWGQSTSRDFQLALAEDFCCVKRLKLPSWPGQVDWFSMWRRKSSQLVLCDGAHFQYVETQVETNNQL</sequence>
<organism evidence="1 2">
    <name type="scientific">Pelobates cultripes</name>
    <name type="common">Western spadefoot toad</name>
    <dbReference type="NCBI Taxonomy" id="61616"/>
    <lineage>
        <taxon>Eukaryota</taxon>
        <taxon>Metazoa</taxon>
        <taxon>Chordata</taxon>
        <taxon>Craniata</taxon>
        <taxon>Vertebrata</taxon>
        <taxon>Euteleostomi</taxon>
        <taxon>Amphibia</taxon>
        <taxon>Batrachia</taxon>
        <taxon>Anura</taxon>
        <taxon>Pelobatoidea</taxon>
        <taxon>Pelobatidae</taxon>
        <taxon>Pelobates</taxon>
    </lineage>
</organism>
<gene>
    <name evidence="1" type="ORF">PECUL_23A014442</name>
</gene>
<evidence type="ECO:0000313" key="2">
    <source>
        <dbReference type="Proteomes" id="UP001295444"/>
    </source>
</evidence>
<reference evidence="1" key="1">
    <citation type="submission" date="2022-03" db="EMBL/GenBank/DDBJ databases">
        <authorList>
            <person name="Alioto T."/>
            <person name="Alioto T."/>
            <person name="Gomez Garrido J."/>
        </authorList>
    </citation>
    <scope>NUCLEOTIDE SEQUENCE</scope>
</reference>
<dbReference type="PANTHER" id="PTHR39290">
    <property type="entry name" value="C3H1-TYPE DOMAIN-CONTAINING PROTEIN-RELATED"/>
    <property type="match status" value="1"/>
</dbReference>
<protein>
    <submittedName>
        <fullName evidence="1">Uncharacterized protein</fullName>
    </submittedName>
</protein>
<dbReference type="Proteomes" id="UP001295444">
    <property type="component" value="Chromosome 01"/>
</dbReference>
<accession>A0AAD1QZL8</accession>
<proteinExistence type="predicted"/>